<dbReference type="EMBL" id="JBHTMU010000013">
    <property type="protein sequence ID" value="MFD1342550.1"/>
    <property type="molecule type" value="Genomic_DNA"/>
</dbReference>
<sequence length="168" mass="18739">MNAPAALPSPEFERFLAALGRLNYTFTNTESLLVHLIAGLLKTGKEEATIVFLTLNTMRARIDLVDRLAKRDGCPETLRTEIVGATRALAAQAGLRNRYNHCIYAFDADSGQAKSIMMRIADRKTRLQLGEELAIDAEALNGVEQAIQAILDVNRRIWRIVTENRFPV</sequence>
<organism evidence="1 2">
    <name type="scientific">Litorisediminicola beolgyonensis</name>
    <dbReference type="NCBI Taxonomy" id="1173614"/>
    <lineage>
        <taxon>Bacteria</taxon>
        <taxon>Pseudomonadati</taxon>
        <taxon>Pseudomonadota</taxon>
        <taxon>Alphaproteobacteria</taxon>
        <taxon>Rhodobacterales</taxon>
        <taxon>Paracoccaceae</taxon>
        <taxon>Litorisediminicola</taxon>
    </lineage>
</organism>
<dbReference type="Proteomes" id="UP001597135">
    <property type="component" value="Unassembled WGS sequence"/>
</dbReference>
<gene>
    <name evidence="1" type="ORF">ACFQ4E_08985</name>
</gene>
<keyword evidence="2" id="KW-1185">Reference proteome</keyword>
<reference evidence="2" key="1">
    <citation type="journal article" date="2019" name="Int. J. Syst. Evol. Microbiol.">
        <title>The Global Catalogue of Microorganisms (GCM) 10K type strain sequencing project: providing services to taxonomists for standard genome sequencing and annotation.</title>
        <authorList>
            <consortium name="The Broad Institute Genomics Platform"/>
            <consortium name="The Broad Institute Genome Sequencing Center for Infectious Disease"/>
            <person name="Wu L."/>
            <person name="Ma J."/>
        </authorList>
    </citation>
    <scope>NUCLEOTIDE SEQUENCE [LARGE SCALE GENOMIC DNA]</scope>
    <source>
        <strain evidence="2">CCUG 62953</strain>
    </source>
</reference>
<dbReference type="RefSeq" id="WP_386802721.1">
    <property type="nucleotide sequence ID" value="NZ_JBHTMU010000013.1"/>
</dbReference>
<accession>A0ABW3ZIH8</accession>
<evidence type="ECO:0000313" key="1">
    <source>
        <dbReference type="EMBL" id="MFD1342550.1"/>
    </source>
</evidence>
<protein>
    <submittedName>
        <fullName evidence="1">Uncharacterized protein</fullName>
    </submittedName>
</protein>
<proteinExistence type="predicted"/>
<comment type="caution">
    <text evidence="1">The sequence shown here is derived from an EMBL/GenBank/DDBJ whole genome shotgun (WGS) entry which is preliminary data.</text>
</comment>
<evidence type="ECO:0000313" key="2">
    <source>
        <dbReference type="Proteomes" id="UP001597135"/>
    </source>
</evidence>
<name>A0ABW3ZIH8_9RHOB</name>